<dbReference type="NCBIfam" id="TIGR02168">
    <property type="entry name" value="SMC_prok_B"/>
    <property type="match status" value="1"/>
</dbReference>
<organism evidence="9 10">
    <name type="scientific">Thermoactinomyces intermedius</name>
    <dbReference type="NCBI Taxonomy" id="2024"/>
    <lineage>
        <taxon>Bacteria</taxon>
        <taxon>Bacillati</taxon>
        <taxon>Bacillota</taxon>
        <taxon>Bacilli</taxon>
        <taxon>Bacillales</taxon>
        <taxon>Thermoactinomycetaceae</taxon>
        <taxon>Thermoactinomyces</taxon>
    </lineage>
</organism>
<dbReference type="Gene3D" id="6.10.140.1720">
    <property type="match status" value="1"/>
</dbReference>
<dbReference type="SUPFAM" id="SSF52540">
    <property type="entry name" value="P-loop containing nucleoside triphosphate hydrolases"/>
    <property type="match status" value="1"/>
</dbReference>
<dbReference type="InterPro" id="IPR024704">
    <property type="entry name" value="SMC"/>
</dbReference>
<dbReference type="InterPro" id="IPR011890">
    <property type="entry name" value="SMC_prok"/>
</dbReference>
<dbReference type="EMBL" id="JAECVW010000001">
    <property type="protein sequence ID" value="MBH8594298.1"/>
    <property type="molecule type" value="Genomic_DNA"/>
</dbReference>
<keyword evidence="2 7" id="KW-0963">Cytoplasm</keyword>
<dbReference type="Gene3D" id="3.40.50.300">
    <property type="entry name" value="P-loop containing nucleotide triphosphate hydrolases"/>
    <property type="match status" value="2"/>
</dbReference>
<dbReference type="GO" id="GO:0005694">
    <property type="term" value="C:chromosome"/>
    <property type="evidence" value="ECO:0007669"/>
    <property type="project" value="InterPro"/>
</dbReference>
<dbReference type="InterPro" id="IPR003395">
    <property type="entry name" value="RecF/RecN/SMC_N"/>
</dbReference>
<dbReference type="GO" id="GO:0007062">
    <property type="term" value="P:sister chromatid cohesion"/>
    <property type="evidence" value="ECO:0007669"/>
    <property type="project" value="InterPro"/>
</dbReference>
<dbReference type="Pfam" id="PF02463">
    <property type="entry name" value="SMC_N"/>
    <property type="match status" value="1"/>
</dbReference>
<dbReference type="Gene3D" id="1.10.287.1490">
    <property type="match status" value="1"/>
</dbReference>
<comment type="domain">
    <text evidence="7">Contains large globular domains required for ATP hydrolysis at each terminus and a third globular domain forming a flexible hinge near the middle of the molecule. These domains are separated by coiled-coil structures.</text>
</comment>
<reference evidence="9 10" key="1">
    <citation type="submission" date="2020-12" db="EMBL/GenBank/DDBJ databases">
        <title>WGS of Thermoactinomyces spp.</title>
        <authorList>
            <person name="Cheng K."/>
        </authorList>
    </citation>
    <scope>NUCLEOTIDE SEQUENCE [LARGE SCALE GENOMIC DNA]</scope>
    <source>
        <strain evidence="10">CICC 10671\DSM 43846</strain>
    </source>
</reference>
<dbReference type="FunFam" id="3.40.50.300:FF:000901">
    <property type="entry name" value="Chromosome partition protein Smc"/>
    <property type="match status" value="1"/>
</dbReference>
<dbReference type="HAMAP" id="MF_01894">
    <property type="entry name" value="Smc_prok"/>
    <property type="match status" value="1"/>
</dbReference>
<evidence type="ECO:0000313" key="10">
    <source>
        <dbReference type="Proteomes" id="UP000633619"/>
    </source>
</evidence>
<dbReference type="GO" id="GO:0016887">
    <property type="term" value="F:ATP hydrolysis activity"/>
    <property type="evidence" value="ECO:0007669"/>
    <property type="project" value="InterPro"/>
</dbReference>
<dbReference type="GO" id="GO:0005737">
    <property type="term" value="C:cytoplasm"/>
    <property type="evidence" value="ECO:0007669"/>
    <property type="project" value="UniProtKB-SubCell"/>
</dbReference>
<dbReference type="GO" id="GO:0007059">
    <property type="term" value="P:chromosome segregation"/>
    <property type="evidence" value="ECO:0007669"/>
    <property type="project" value="UniProtKB-UniRule"/>
</dbReference>
<dbReference type="GO" id="GO:0006260">
    <property type="term" value="P:DNA replication"/>
    <property type="evidence" value="ECO:0007669"/>
    <property type="project" value="UniProtKB-UniRule"/>
</dbReference>
<evidence type="ECO:0000256" key="7">
    <source>
        <dbReference type="HAMAP-Rule" id="MF_01894"/>
    </source>
</evidence>
<dbReference type="PANTHER" id="PTHR43977">
    <property type="entry name" value="STRUCTURAL MAINTENANCE OF CHROMOSOMES PROTEIN 3"/>
    <property type="match status" value="1"/>
</dbReference>
<proteinExistence type="inferred from homology"/>
<dbReference type="Proteomes" id="UP000633619">
    <property type="component" value="Unassembled WGS sequence"/>
</dbReference>
<comment type="subcellular location">
    <subcellularLocation>
        <location evidence="1 7">Cytoplasm</location>
    </subcellularLocation>
</comment>
<evidence type="ECO:0000256" key="4">
    <source>
        <dbReference type="ARBA" id="ARBA00022840"/>
    </source>
</evidence>
<dbReference type="InterPro" id="IPR036277">
    <property type="entry name" value="SMC_hinge_sf"/>
</dbReference>
<feature type="coiled-coil region" evidence="7">
    <location>
        <begin position="167"/>
        <end position="482"/>
    </location>
</feature>
<keyword evidence="6 7" id="KW-0238">DNA-binding</keyword>
<comment type="caution">
    <text evidence="9">The sequence shown here is derived from an EMBL/GenBank/DDBJ whole genome shotgun (WGS) entry which is preliminary data.</text>
</comment>
<dbReference type="GO" id="GO:0003677">
    <property type="term" value="F:DNA binding"/>
    <property type="evidence" value="ECO:0007669"/>
    <property type="project" value="UniProtKB-UniRule"/>
</dbReference>
<feature type="coiled-coil region" evidence="7">
    <location>
        <begin position="991"/>
        <end position="1018"/>
    </location>
</feature>
<evidence type="ECO:0000259" key="8">
    <source>
        <dbReference type="SMART" id="SM00968"/>
    </source>
</evidence>
<dbReference type="GO" id="GO:0030261">
    <property type="term" value="P:chromosome condensation"/>
    <property type="evidence" value="ECO:0007669"/>
    <property type="project" value="InterPro"/>
</dbReference>
<dbReference type="InterPro" id="IPR027417">
    <property type="entry name" value="P-loop_NTPase"/>
</dbReference>
<evidence type="ECO:0000256" key="3">
    <source>
        <dbReference type="ARBA" id="ARBA00022741"/>
    </source>
</evidence>
<keyword evidence="5 7" id="KW-0175">Coiled coil</keyword>
<evidence type="ECO:0000313" key="9">
    <source>
        <dbReference type="EMBL" id="MBH8594298.1"/>
    </source>
</evidence>
<dbReference type="Gene3D" id="3.30.70.1620">
    <property type="match status" value="1"/>
</dbReference>
<comment type="function">
    <text evidence="7">Required for chromosome condensation and partitioning.</text>
</comment>
<feature type="binding site" evidence="7">
    <location>
        <begin position="32"/>
        <end position="39"/>
    </location>
    <ligand>
        <name>ATP</name>
        <dbReference type="ChEBI" id="CHEBI:30616"/>
    </ligand>
</feature>
<accession>A0A8I1DBE9</accession>
<dbReference type="SUPFAM" id="SSF75553">
    <property type="entry name" value="Smc hinge domain"/>
    <property type="match status" value="1"/>
</dbReference>
<dbReference type="CDD" id="cd03278">
    <property type="entry name" value="ABC_SMC_barmotin"/>
    <property type="match status" value="1"/>
</dbReference>
<keyword evidence="3 7" id="KW-0547">Nucleotide-binding</keyword>
<dbReference type="FunFam" id="3.40.50.300:FF:000984">
    <property type="entry name" value="Chromosome partition protein Smc"/>
    <property type="match status" value="1"/>
</dbReference>
<comment type="similarity">
    <text evidence="7">Belongs to the SMC family.</text>
</comment>
<name>A0A8I1DBE9_THEIN</name>
<evidence type="ECO:0000256" key="1">
    <source>
        <dbReference type="ARBA" id="ARBA00004496"/>
    </source>
</evidence>
<gene>
    <name evidence="7 9" type="primary">smc</name>
    <name evidence="9" type="ORF">I8U20_03035</name>
</gene>
<dbReference type="GO" id="GO:0005524">
    <property type="term" value="F:ATP binding"/>
    <property type="evidence" value="ECO:0007669"/>
    <property type="project" value="UniProtKB-UniRule"/>
</dbReference>
<feature type="coiled-coil region" evidence="7">
    <location>
        <begin position="676"/>
        <end position="724"/>
    </location>
</feature>
<dbReference type="RefSeq" id="WP_181730759.1">
    <property type="nucleotide sequence ID" value="NZ_JACEIR010000001.1"/>
</dbReference>
<dbReference type="InterPro" id="IPR010935">
    <property type="entry name" value="SMC_hinge"/>
</dbReference>
<evidence type="ECO:0000256" key="5">
    <source>
        <dbReference type="ARBA" id="ARBA00023054"/>
    </source>
</evidence>
<dbReference type="Pfam" id="PF06470">
    <property type="entry name" value="SMC_hinge"/>
    <property type="match status" value="1"/>
</dbReference>
<sequence length="1196" mass="138660">MYLKRLEMNGFKSFADRTDLEFVPGITAVVGPNGSGKSNVTDSIRWVLGEQSAKSLRGNKMQDVIFAGSDTRKPAGFCEVSMTFDNSDHRLPLDYSEVTITRRVYRSGESEYLLNKQPCRLKDIHELFMDTGIGKDAYSMIGQGKIDEILSSKSEDRRIIFEEAAGIVKYKTRKKEAEKKLEDTEQNLARIHDLIHEIESQVEPLKEQADKAQRFKELKETLKNVEIGLYVHKIESLHDEWENVTTRAKELKNTQVSLAAEVTKKETALEELKQSLHEVETLWEQIQTRLITISEELEKAEGQKEVQLERVKNRKENRQQLIERISLLKEELKRLKSEEEQAAGELERKKQELKEKEKELAVFKLRLTGVTGDEGEQLKSLNEKWQAHEKKLVALSSEKQYTKDHLKQLEERARSLGEAKKQLEKEEKEHKKQSEQLAASIREVEQALKQAADEVRTLAEERERLEEEEKKWTGELRQAEQVFNRLRSQLEWMREVEAEHQGFMQGVKEVLRARDRGVPSLKGVHGAVAELLQVPEEYEAALETALGSALQHIVVEDEATGRGGIRYLKERRLGRATFLPLSVIKPRNMESWELDSCRRVDGFVGVGSDLIQYDPRYQTLFSYLLGRVVVTRTLEQANQLARILSYRYRVVTLDGDVVNPGGSMTGGSRKQSKTNLLGRNRQLEELETRLKDAETKVRQVQQTLDEINRRKQELEDKWEQVRKQGEERRLREQELRGREREWSLARQNVAQKKEEILAEIGQVKKQKEAYRAQLENIEREIATLQKEQEALEQLLKESQEKAKEQAHTREEVSEKITELRIQVAQVSQEITNLEQNLRRTREEIKRVTGQKEAAASELEALENHQENNQVQMDRLEETIRHLKTNKEQVQTQLNEIRKRREQMLLMRENQEKEVRQMQQSHRKQEQDLHELEVRGNRLDVELNHLLNKLAEEYEISFERAKQQYPVPEEPKQAEKEVRSLKGKIAALGDVNLGAIEEYERLKERYDFLKSQETDLLEAKEKLFEIIHQLVEEMGRRFEESFELIRIEFQDVFVKMFGGGRADLKLSEPDNLLETGIDIIAQPPGKKLQNLNLLSGGERALAALALLFAVLRIKPVPFCVLDEVDAALDEANLTRYTQYMQEFSGETQFIIITHRKHTMEGADVLYGITMQESGVSKLVSVKLEEYDDKVEVAATKE</sequence>
<dbReference type="AlphaFoldDB" id="A0A8I1DBE9"/>
<keyword evidence="4 7" id="KW-0067">ATP-binding</keyword>
<evidence type="ECO:0000256" key="6">
    <source>
        <dbReference type="ARBA" id="ARBA00023125"/>
    </source>
</evidence>
<keyword evidence="10" id="KW-1185">Reference proteome</keyword>
<dbReference type="Gene3D" id="1.20.1060.20">
    <property type="match status" value="1"/>
</dbReference>
<dbReference type="SMART" id="SM00968">
    <property type="entry name" value="SMC_hinge"/>
    <property type="match status" value="1"/>
</dbReference>
<protein>
    <recommendedName>
        <fullName evidence="7">Chromosome partition protein Smc</fullName>
    </recommendedName>
</protein>
<feature type="coiled-coil region" evidence="7">
    <location>
        <begin position="753"/>
        <end position="963"/>
    </location>
</feature>
<feature type="domain" description="SMC hinge" evidence="8">
    <location>
        <begin position="522"/>
        <end position="641"/>
    </location>
</feature>
<dbReference type="PIRSF" id="PIRSF005719">
    <property type="entry name" value="SMC"/>
    <property type="match status" value="1"/>
</dbReference>
<evidence type="ECO:0000256" key="2">
    <source>
        <dbReference type="ARBA" id="ARBA00022490"/>
    </source>
</evidence>
<comment type="subunit">
    <text evidence="7">Homodimer.</text>
</comment>